<name>A0A0P8YY00_9CLOT</name>
<dbReference type="EMBL" id="LKET01000029">
    <property type="protein sequence ID" value="KPU44636.1"/>
    <property type="molecule type" value="Genomic_DNA"/>
</dbReference>
<dbReference type="STRING" id="36849.OXPF_17220"/>
<organism evidence="1 2">
    <name type="scientific">Oxobacter pfennigii</name>
    <dbReference type="NCBI Taxonomy" id="36849"/>
    <lineage>
        <taxon>Bacteria</taxon>
        <taxon>Bacillati</taxon>
        <taxon>Bacillota</taxon>
        <taxon>Clostridia</taxon>
        <taxon>Eubacteriales</taxon>
        <taxon>Clostridiaceae</taxon>
        <taxon>Oxobacter</taxon>
    </lineage>
</organism>
<reference evidence="1 2" key="1">
    <citation type="submission" date="2015-09" db="EMBL/GenBank/DDBJ databases">
        <title>Genome sequence of Oxobacter pfennigii DSM 3222.</title>
        <authorList>
            <person name="Poehlein A."/>
            <person name="Bengelsdorf F.R."/>
            <person name="Schiel-Bengelsdorf B."/>
            <person name="Duerre P."/>
            <person name="Daniel R."/>
        </authorList>
    </citation>
    <scope>NUCLEOTIDE SEQUENCE [LARGE SCALE GENOMIC DNA]</scope>
    <source>
        <strain evidence="1 2">DSM 3222</strain>
    </source>
</reference>
<sequence>MDCAKLQVCPFYNDRMPMERGIGSIFKKKYCKGNHHLCARYKIMCEAGESFVPANLYPNMQDIAENIIASVKKR</sequence>
<comment type="caution">
    <text evidence="1">The sequence shown here is derived from an EMBL/GenBank/DDBJ whole genome shotgun (WGS) entry which is preliminary data.</text>
</comment>
<accession>A0A0P8YY00</accession>
<dbReference type="OrthoDB" id="6198376at2"/>
<dbReference type="RefSeq" id="WP_054874780.1">
    <property type="nucleotide sequence ID" value="NZ_LKET01000029.1"/>
</dbReference>
<proteinExistence type="predicted"/>
<evidence type="ECO:0000313" key="2">
    <source>
        <dbReference type="Proteomes" id="UP000050326"/>
    </source>
</evidence>
<gene>
    <name evidence="1" type="ORF">OXPF_17220</name>
</gene>
<evidence type="ECO:0000313" key="1">
    <source>
        <dbReference type="EMBL" id="KPU44636.1"/>
    </source>
</evidence>
<protein>
    <submittedName>
        <fullName evidence="1">Uncharacterized protein</fullName>
    </submittedName>
</protein>
<dbReference type="Proteomes" id="UP000050326">
    <property type="component" value="Unassembled WGS sequence"/>
</dbReference>
<dbReference type="PATRIC" id="fig|36849.3.peg.1815"/>
<keyword evidence="2" id="KW-1185">Reference proteome</keyword>
<dbReference type="AlphaFoldDB" id="A0A0P8YY00"/>